<dbReference type="EMBL" id="FJ117427">
    <property type="protein sequence ID" value="AFG58250.1"/>
    <property type="molecule type" value="Genomic_DNA"/>
</dbReference>
<evidence type="ECO:0000313" key="12">
    <source>
        <dbReference type="EMBL" id="AFG58251.1"/>
    </source>
</evidence>
<dbReference type="EMBL" id="FJ117440">
    <property type="protein sequence ID" value="AFG58253.1"/>
    <property type="molecule type" value="Genomic_DNA"/>
</dbReference>
<dbReference type="EMBL" id="FJ117434">
    <property type="protein sequence ID" value="AFG58243.1"/>
    <property type="molecule type" value="Genomic_DNA"/>
</dbReference>
<dbReference type="PANTHER" id="PTHR31234:SF2">
    <property type="entry name" value="OS05G0199100 PROTEIN"/>
    <property type="match status" value="1"/>
</dbReference>
<feature type="non-terminal residue" evidence="12">
    <location>
        <position position="1"/>
    </location>
</feature>
<dbReference type="GO" id="GO:0005886">
    <property type="term" value="C:plasma membrane"/>
    <property type="evidence" value="ECO:0007669"/>
    <property type="project" value="TreeGrafter"/>
</dbReference>
<keyword evidence="4" id="KW-0812">Transmembrane</keyword>
<keyword evidence="4" id="KW-1133">Transmembrane helix</keyword>
<evidence type="ECO:0000256" key="2">
    <source>
        <dbReference type="ARBA" id="ARBA00023136"/>
    </source>
</evidence>
<feature type="transmembrane region" description="Helical" evidence="4">
    <location>
        <begin position="66"/>
        <end position="92"/>
    </location>
</feature>
<dbReference type="AlphaFoldDB" id="H9W8A8"/>
<comment type="subcellular location">
    <subcellularLocation>
        <location evidence="1">Membrane</location>
    </subcellularLocation>
</comment>
<sequence>EDSVPAAPMKEKPVYPFNKPPGPIQKPPGFVNNNQPKPKGQIYRAPFTAYRPRGHRGSKRNLCRCFCIWLSIVVLSLLLLLGIAGVILYFIYRPQEPHFSVKTLQIPRLAVTTSKSGDTTLSTQVSVKMEAMNANKALKFFYEES</sequence>
<dbReference type="EMBL" id="FJ117430">
    <property type="protein sequence ID" value="AFG58252.1"/>
    <property type="molecule type" value="Genomic_DNA"/>
</dbReference>
<evidence type="ECO:0000256" key="1">
    <source>
        <dbReference type="ARBA" id="ARBA00004370"/>
    </source>
</evidence>
<accession>H9W8A8</accession>
<dbReference type="EMBL" id="FJ117431">
    <property type="protein sequence ID" value="AFG58241.1"/>
    <property type="molecule type" value="Genomic_DNA"/>
</dbReference>
<feature type="non-terminal residue" evidence="12">
    <location>
        <position position="145"/>
    </location>
</feature>
<dbReference type="EMBL" id="FJ117439">
    <property type="protein sequence ID" value="AFG58251.1"/>
    <property type="molecule type" value="Genomic_DNA"/>
</dbReference>
<dbReference type="GO" id="GO:0098542">
    <property type="term" value="P:defense response to other organism"/>
    <property type="evidence" value="ECO:0007669"/>
    <property type="project" value="InterPro"/>
</dbReference>
<name>H9W8A8_PINTA</name>
<dbReference type="EMBL" id="FJ117428">
    <property type="protein sequence ID" value="AFG58244.1"/>
    <property type="molecule type" value="Genomic_DNA"/>
</dbReference>
<organism evidence="12">
    <name type="scientific">Pinus taeda</name>
    <name type="common">Loblolly pine</name>
    <dbReference type="NCBI Taxonomy" id="3352"/>
    <lineage>
        <taxon>Eukaryota</taxon>
        <taxon>Viridiplantae</taxon>
        <taxon>Streptophyta</taxon>
        <taxon>Embryophyta</taxon>
        <taxon>Tracheophyta</taxon>
        <taxon>Spermatophyta</taxon>
        <taxon>Pinopsida</taxon>
        <taxon>Pinidae</taxon>
        <taxon>Conifers I</taxon>
        <taxon>Pinales</taxon>
        <taxon>Pinaceae</taxon>
        <taxon>Pinus</taxon>
        <taxon>Pinus subgen. Pinus</taxon>
    </lineage>
</organism>
<evidence type="ECO:0000313" key="10">
    <source>
        <dbReference type="EMBL" id="AFG58247.1"/>
    </source>
</evidence>
<evidence type="ECO:0000313" key="13">
    <source>
        <dbReference type="EMBL" id="AFG58252.1"/>
    </source>
</evidence>
<gene>
    <name evidence="12" type="ORF">UMN_6664_01</name>
</gene>
<dbReference type="EMBL" id="FJ117432">
    <property type="protein sequence ID" value="AFG58239.1"/>
    <property type="molecule type" value="Genomic_DNA"/>
</dbReference>
<evidence type="ECO:0000313" key="7">
    <source>
        <dbReference type="EMBL" id="AFG58243.1"/>
    </source>
</evidence>
<dbReference type="EMBL" id="FJ117435">
    <property type="protein sequence ID" value="AFG58247.1"/>
    <property type="molecule type" value="Genomic_DNA"/>
</dbReference>
<evidence type="ECO:0000313" key="14">
    <source>
        <dbReference type="EMBL" id="AFG58253.1"/>
    </source>
</evidence>
<evidence type="ECO:0000313" key="6">
    <source>
        <dbReference type="EMBL" id="AFG58241.1"/>
    </source>
</evidence>
<reference evidence="12" key="1">
    <citation type="submission" date="2008-08" db="EMBL/GenBank/DDBJ databases">
        <title>Nucleotide Diversity and Divergence in the Loblolly Pine Gene Space.</title>
        <authorList>
            <person name="Neale D.B."/>
            <person name="Wegrzyn J.L."/>
            <person name="Lee J.M."/>
            <person name="Eckert A.J."/>
            <person name="Liechty J.D."/>
            <person name="Stevens K.A."/>
            <person name="Langley C.H."/>
        </authorList>
    </citation>
    <scope>NUCLEOTIDE SEQUENCE</scope>
    <source>
        <strain evidence="13">4184</strain>
        <strain evidence="12">4185</strain>
        <strain evidence="7">4186</strain>
        <strain evidence="14">4189</strain>
        <strain evidence="6">4192</strain>
        <strain evidence="8">4194</strain>
        <strain evidence="5">4195</strain>
        <strain evidence="9">4196</strain>
        <strain evidence="10">4198</strain>
        <strain evidence="11">4200</strain>
        <tissue evidence="12">Megagametophyte</tissue>
    </source>
</reference>
<proteinExistence type="predicted"/>
<keyword evidence="2 4" id="KW-0472">Membrane</keyword>
<dbReference type="InterPro" id="IPR044839">
    <property type="entry name" value="NDR1-like"/>
</dbReference>
<feature type="region of interest" description="Disordered" evidence="3">
    <location>
        <begin position="1"/>
        <end position="39"/>
    </location>
</feature>
<dbReference type="PANTHER" id="PTHR31234">
    <property type="entry name" value="LATE EMBRYOGENESIS ABUNDANT (LEA) HYDROXYPROLINE-RICH GLYCOPROTEIN FAMILY"/>
    <property type="match status" value="1"/>
</dbReference>
<evidence type="ECO:0000256" key="4">
    <source>
        <dbReference type="SAM" id="Phobius"/>
    </source>
</evidence>
<protein>
    <recommendedName>
        <fullName evidence="15">Late embryogenesis abundant protein LEA-2 subgroup domain-containing protein</fullName>
    </recommendedName>
</protein>
<dbReference type="EMBL" id="FJ117429">
    <property type="protein sequence ID" value="AFG58246.1"/>
    <property type="molecule type" value="Genomic_DNA"/>
</dbReference>
<evidence type="ECO:0000313" key="11">
    <source>
        <dbReference type="EMBL" id="AFG58250.1"/>
    </source>
</evidence>
<evidence type="ECO:0000313" key="9">
    <source>
        <dbReference type="EMBL" id="AFG58246.1"/>
    </source>
</evidence>
<evidence type="ECO:0000256" key="3">
    <source>
        <dbReference type="SAM" id="MobiDB-lite"/>
    </source>
</evidence>
<evidence type="ECO:0008006" key="15">
    <source>
        <dbReference type="Google" id="ProtNLM"/>
    </source>
</evidence>
<evidence type="ECO:0000313" key="8">
    <source>
        <dbReference type="EMBL" id="AFG58244.1"/>
    </source>
</evidence>
<evidence type="ECO:0000313" key="5">
    <source>
        <dbReference type="EMBL" id="AFG58239.1"/>
    </source>
</evidence>